<dbReference type="Pfam" id="PF08241">
    <property type="entry name" value="Methyltransf_11"/>
    <property type="match status" value="1"/>
</dbReference>
<comment type="caution">
    <text evidence="3">The sequence shown here is derived from an EMBL/GenBank/DDBJ whole genome shotgun (WGS) entry which is preliminary data.</text>
</comment>
<dbReference type="SUPFAM" id="SSF48452">
    <property type="entry name" value="TPR-like"/>
    <property type="match status" value="1"/>
</dbReference>
<dbReference type="Gene3D" id="3.40.50.150">
    <property type="entry name" value="Vaccinia Virus protein VP39"/>
    <property type="match status" value="1"/>
</dbReference>
<dbReference type="PANTHER" id="PTHR44809:SF1">
    <property type="entry name" value="PROTEIN O-MANNOSYL-TRANSFERASE TMTC1"/>
    <property type="match status" value="1"/>
</dbReference>
<dbReference type="InterPro" id="IPR011990">
    <property type="entry name" value="TPR-like_helical_dom_sf"/>
</dbReference>
<dbReference type="Gene3D" id="1.25.40.10">
    <property type="entry name" value="Tetratricopeptide repeat domain"/>
    <property type="match status" value="3"/>
</dbReference>
<name>A0A502CAE0_9GAMM</name>
<dbReference type="InterPro" id="IPR029063">
    <property type="entry name" value="SAM-dependent_MTases_sf"/>
</dbReference>
<keyword evidence="4" id="KW-1185">Reference proteome</keyword>
<evidence type="ECO:0000256" key="1">
    <source>
        <dbReference type="PROSITE-ProRule" id="PRU00339"/>
    </source>
</evidence>
<evidence type="ECO:0000259" key="2">
    <source>
        <dbReference type="Pfam" id="PF08241"/>
    </source>
</evidence>
<evidence type="ECO:0000313" key="3">
    <source>
        <dbReference type="EMBL" id="TPG08701.1"/>
    </source>
</evidence>
<gene>
    <name evidence="3" type="ORF">EAH88_10730</name>
</gene>
<sequence>MALLRKAVEAHQGGELDTAETLYRRVLQMQAGQPDALHFLGVLCHQRGRSEDAVRLIRLALRATPQHADAHNNLGNVHKESSNLAEAEACYRRALACNAHHQDALGNLTVVLEAQQRPEEARQACRTLIEQAPQLGRAHYLMGMQLRRHASEIEDVEQAVVCFRNAIRFGGSNVRALDELGVALYVLDRHDEAIGVYRDWLSREPDNPVPRHMLAACGGMAAPSRADDDYVRNVFDRFADNFDEQLLNNLAYRAPQVLVDALRPMLGLPAGVLDVLDAGCGTGLCGPLIRPYAHRLSGVDLSGGMVEKARARGGYDVLDVAELTAYLQRHPDSWDLVLSADTLVYFGDLHVVLSAACHALRLDGWLAFTLEALEGEESRAELSPSGRYQHTRRYVMDALDANGFTGVAIAPESLRKEMGAPVAGWVVLARKKESREG</sequence>
<dbReference type="RefSeq" id="WP_140652438.1">
    <property type="nucleotide sequence ID" value="NZ_RCZO01000005.1"/>
</dbReference>
<keyword evidence="1" id="KW-0802">TPR repeat</keyword>
<reference evidence="3 4" key="1">
    <citation type="journal article" date="2019" name="Environ. Microbiol.">
        <title>Species interactions and distinct microbial communities in high Arctic permafrost affected cryosols are associated with the CH4 and CO2 gas fluxes.</title>
        <authorList>
            <person name="Altshuler I."/>
            <person name="Hamel J."/>
            <person name="Turney S."/>
            <person name="Magnuson E."/>
            <person name="Levesque R."/>
            <person name="Greer C."/>
            <person name="Whyte L.G."/>
        </authorList>
    </citation>
    <scope>NUCLEOTIDE SEQUENCE [LARGE SCALE GENOMIC DNA]</scope>
    <source>
        <strain evidence="3 4">S13Y</strain>
    </source>
</reference>
<dbReference type="InterPro" id="IPR019734">
    <property type="entry name" value="TPR_rpt"/>
</dbReference>
<dbReference type="InterPro" id="IPR013216">
    <property type="entry name" value="Methyltransf_11"/>
</dbReference>
<feature type="repeat" description="TPR" evidence="1">
    <location>
        <begin position="68"/>
        <end position="101"/>
    </location>
</feature>
<dbReference type="InterPro" id="IPR052943">
    <property type="entry name" value="TMTC_O-mannosyl-trnsfr"/>
</dbReference>
<dbReference type="CDD" id="cd02440">
    <property type="entry name" value="AdoMet_MTases"/>
    <property type="match status" value="1"/>
</dbReference>
<feature type="domain" description="Methyltransferase type 11" evidence="2">
    <location>
        <begin position="276"/>
        <end position="368"/>
    </location>
</feature>
<dbReference type="SUPFAM" id="SSF53335">
    <property type="entry name" value="S-adenosyl-L-methionine-dependent methyltransferases"/>
    <property type="match status" value="1"/>
</dbReference>
<dbReference type="Proteomes" id="UP000319486">
    <property type="component" value="Unassembled WGS sequence"/>
</dbReference>
<dbReference type="Pfam" id="PF14559">
    <property type="entry name" value="TPR_19"/>
    <property type="match status" value="1"/>
</dbReference>
<dbReference type="SMART" id="SM00028">
    <property type="entry name" value="TPR"/>
    <property type="match status" value="6"/>
</dbReference>
<evidence type="ECO:0000313" key="4">
    <source>
        <dbReference type="Proteomes" id="UP000319486"/>
    </source>
</evidence>
<dbReference type="PROSITE" id="PS50005">
    <property type="entry name" value="TPR"/>
    <property type="match status" value="2"/>
</dbReference>
<dbReference type="GO" id="GO:0008757">
    <property type="term" value="F:S-adenosylmethionine-dependent methyltransferase activity"/>
    <property type="evidence" value="ECO:0007669"/>
    <property type="project" value="InterPro"/>
</dbReference>
<dbReference type="PANTHER" id="PTHR44809">
    <property type="match status" value="1"/>
</dbReference>
<dbReference type="EMBL" id="RCZO01000005">
    <property type="protein sequence ID" value="TPG08701.1"/>
    <property type="molecule type" value="Genomic_DNA"/>
</dbReference>
<accession>A0A502CAE0</accession>
<dbReference type="AlphaFoldDB" id="A0A502CAE0"/>
<feature type="repeat" description="TPR" evidence="1">
    <location>
        <begin position="174"/>
        <end position="207"/>
    </location>
</feature>
<proteinExistence type="predicted"/>
<dbReference type="Pfam" id="PF13432">
    <property type="entry name" value="TPR_16"/>
    <property type="match status" value="2"/>
</dbReference>
<organism evidence="3 4">
    <name type="scientific">Rhodanobacter glycinis</name>
    <dbReference type="NCBI Taxonomy" id="582702"/>
    <lineage>
        <taxon>Bacteria</taxon>
        <taxon>Pseudomonadati</taxon>
        <taxon>Pseudomonadota</taxon>
        <taxon>Gammaproteobacteria</taxon>
        <taxon>Lysobacterales</taxon>
        <taxon>Rhodanobacteraceae</taxon>
        <taxon>Rhodanobacter</taxon>
    </lineage>
</organism>
<protein>
    <submittedName>
        <fullName evidence="3">Tetratricopeptide repeat protein</fullName>
    </submittedName>
</protein>